<dbReference type="AlphaFoldDB" id="T0Q9E2"/>
<name>T0Q9E2_SAPDV</name>
<dbReference type="OrthoDB" id="26525at2759"/>
<dbReference type="InterPro" id="IPR011992">
    <property type="entry name" value="EF-hand-dom_pair"/>
</dbReference>
<dbReference type="InterPro" id="IPR002048">
    <property type="entry name" value="EF_hand_dom"/>
</dbReference>
<protein>
    <recommendedName>
        <fullName evidence="1">EF-hand domain-containing protein</fullName>
    </recommendedName>
</protein>
<evidence type="ECO:0000313" key="3">
    <source>
        <dbReference type="Proteomes" id="UP000030762"/>
    </source>
</evidence>
<organism evidence="2 3">
    <name type="scientific">Saprolegnia diclina (strain VS20)</name>
    <dbReference type="NCBI Taxonomy" id="1156394"/>
    <lineage>
        <taxon>Eukaryota</taxon>
        <taxon>Sar</taxon>
        <taxon>Stramenopiles</taxon>
        <taxon>Oomycota</taxon>
        <taxon>Saprolegniomycetes</taxon>
        <taxon>Saprolegniales</taxon>
        <taxon>Saprolegniaceae</taxon>
        <taxon>Saprolegnia</taxon>
    </lineage>
</organism>
<gene>
    <name evidence="2" type="ORF">SDRG_10885</name>
</gene>
<dbReference type="GeneID" id="19951612"/>
<dbReference type="RefSeq" id="XP_008615122.1">
    <property type="nucleotide sequence ID" value="XM_008616900.1"/>
</dbReference>
<dbReference type="InParanoid" id="T0Q9E2"/>
<dbReference type="InterPro" id="IPR052603">
    <property type="entry name" value="EFCB6"/>
</dbReference>
<evidence type="ECO:0000313" key="2">
    <source>
        <dbReference type="EMBL" id="EQC31281.1"/>
    </source>
</evidence>
<feature type="domain" description="EF-hand" evidence="1">
    <location>
        <begin position="65"/>
        <end position="100"/>
    </location>
</feature>
<dbReference type="VEuPathDB" id="FungiDB:SDRG_10885"/>
<keyword evidence="3" id="KW-1185">Reference proteome</keyword>
<dbReference type="PROSITE" id="PS50222">
    <property type="entry name" value="EF_HAND_2"/>
    <property type="match status" value="2"/>
</dbReference>
<dbReference type="PANTHER" id="PTHR20875">
    <property type="entry name" value="EF-HAND CALCIUM-BINDING DOMAIN-CONTAINING PROTEIN 6-RELATED"/>
    <property type="match status" value="1"/>
</dbReference>
<dbReference type="Gene3D" id="1.10.238.10">
    <property type="entry name" value="EF-hand"/>
    <property type="match status" value="2"/>
</dbReference>
<dbReference type="EMBL" id="JH767169">
    <property type="protein sequence ID" value="EQC31281.1"/>
    <property type="molecule type" value="Genomic_DNA"/>
</dbReference>
<dbReference type="PANTHER" id="PTHR20875:SF0">
    <property type="entry name" value="GH12158P"/>
    <property type="match status" value="1"/>
</dbReference>
<proteinExistence type="predicted"/>
<evidence type="ECO:0000259" key="1">
    <source>
        <dbReference type="PROSITE" id="PS50222"/>
    </source>
</evidence>
<accession>T0Q9E2</accession>
<dbReference type="OMA" id="WRHERAM"/>
<reference evidence="2 3" key="1">
    <citation type="submission" date="2012-04" db="EMBL/GenBank/DDBJ databases">
        <title>The Genome Sequence of Saprolegnia declina VS20.</title>
        <authorList>
            <consortium name="The Broad Institute Genome Sequencing Platform"/>
            <person name="Russ C."/>
            <person name="Nusbaum C."/>
            <person name="Tyler B."/>
            <person name="van West P."/>
            <person name="Dieguez-Uribeondo J."/>
            <person name="de Bruijn I."/>
            <person name="Tripathy S."/>
            <person name="Jiang R."/>
            <person name="Young S.K."/>
            <person name="Zeng Q."/>
            <person name="Gargeya S."/>
            <person name="Fitzgerald M."/>
            <person name="Haas B."/>
            <person name="Abouelleil A."/>
            <person name="Alvarado L."/>
            <person name="Arachchi H.M."/>
            <person name="Berlin A."/>
            <person name="Chapman S.B."/>
            <person name="Goldberg J."/>
            <person name="Griggs A."/>
            <person name="Gujja S."/>
            <person name="Hansen M."/>
            <person name="Howarth C."/>
            <person name="Imamovic A."/>
            <person name="Larimer J."/>
            <person name="McCowen C."/>
            <person name="Montmayeur A."/>
            <person name="Murphy C."/>
            <person name="Neiman D."/>
            <person name="Pearson M."/>
            <person name="Priest M."/>
            <person name="Roberts A."/>
            <person name="Saif S."/>
            <person name="Shea T."/>
            <person name="Sisk P."/>
            <person name="Sykes S."/>
            <person name="Wortman J."/>
            <person name="Nusbaum C."/>
            <person name="Birren B."/>
        </authorList>
    </citation>
    <scope>NUCLEOTIDE SEQUENCE [LARGE SCALE GENOMIC DNA]</scope>
    <source>
        <strain evidence="2 3">VS20</strain>
    </source>
</reference>
<sequence>MSRDAFVELFTSFVHEAQTSVGFDTPGASVLLAKARVALEPLRATCHQAADDVAQLEQRLSHRLAHDGDDRRRFLAMDRQGTGFLSYDDFQRALDRLNLPTDPATVARLLLKYDRSGRGYVNYTSFLRLRRLSEAPISTLHAAQAQVLALPCPSSDDLAELERWRHERAMARLRTKLYEKSTSLRQLYLHLDKDRFGAVTVDELHDGLASMGILLAKPELDAIAAHCPTRHGMLALGDFCRLVDALPDEARNDDAIWPTSFALPTPASRDEARRVPQHTTVLDDVEAVRVPLVADLVAEGKTARALFAALCDPQAHVITVHSLERALARQQLPIPPRDALVRLVSAYDKTGTGSLALHEFLPLLRP</sequence>
<dbReference type="SUPFAM" id="SSF47473">
    <property type="entry name" value="EF-hand"/>
    <property type="match status" value="1"/>
</dbReference>
<dbReference type="GO" id="GO:0005509">
    <property type="term" value="F:calcium ion binding"/>
    <property type="evidence" value="ECO:0007669"/>
    <property type="project" value="InterPro"/>
</dbReference>
<dbReference type="STRING" id="1156394.T0Q9E2"/>
<dbReference type="Proteomes" id="UP000030762">
    <property type="component" value="Unassembled WGS sequence"/>
</dbReference>
<feature type="domain" description="EF-hand" evidence="1">
    <location>
        <begin position="179"/>
        <end position="214"/>
    </location>
</feature>